<keyword evidence="3" id="KW-0378">Hydrolase</keyword>
<sequence>MKTPHFAPRMALLATLLTLVVGCSKTTGIGGAAGDASPETLKANAQFAQELKLDDAQDFEDAKRGFIAKPTGQIKAADGTVLKDFEVYAFLDGKAPDTVNPSLWRHAQLNAQIGLFKVTDGVYQLRGFDIANMTLIEGKTGWIVVDPLTARETSAAALAFARQHLGDKPVSAVIITHAHADHFGGVLGIVTPQEVAARKLPVVASEGFLEEATSENVMVGTGMARRSIYQFGRDLPRTAKGNVDTGLGKDVAYGSIGIMAPNHLIEQPEQKLQLDGVDFVFYNVPGAECPAEMTFSIPALKLYDGAENLSQQMHNLLPVRGAKVRDALRWSNYMDQALVQTQGAEIYIGSHNWPVWGNANIRKLVTMHRDVYKYTHDQTVRLINAGYTPREIADAVKLPKSLSEFFGVRGYYGDLRHNVKAVYQFYMGAYDGNPANLNPLPPQESAKRYLELLGGADKAVAAAQAAFDVGDYRWAAELLNHAVFGDPSAKSAKELLARTYEQMGYQAEAATWRNSYLTAAQELRNGPPTKGVSKAMMIEMLLQTPMERFLEAMAAGLNGPDAEGKDLKVNLVLTDLKESYVLWIENAVLHFKRAEPAPDANATLALTKDIFVKMIAGTAGVKDTLMSDDLKVTGSKIDLVRFFGLIDKAPGTFPIVTK</sequence>
<dbReference type="RefSeq" id="WP_054258061.1">
    <property type="nucleotide sequence ID" value="NZ_CYIG01000084.1"/>
</dbReference>
<evidence type="ECO:0000259" key="9">
    <source>
        <dbReference type="SMART" id="SM00849"/>
    </source>
</evidence>
<organism evidence="10 11">
    <name type="scientific">Paenacidovorax caeni</name>
    <dbReference type="NCBI Taxonomy" id="343013"/>
    <lineage>
        <taxon>Bacteria</taxon>
        <taxon>Pseudomonadati</taxon>
        <taxon>Pseudomonadota</taxon>
        <taxon>Betaproteobacteria</taxon>
        <taxon>Burkholderiales</taxon>
        <taxon>Comamonadaceae</taxon>
        <taxon>Paenacidovorax</taxon>
    </lineage>
</organism>
<dbReference type="SUPFAM" id="SSF55718">
    <property type="entry name" value="SCP-like"/>
    <property type="match status" value="1"/>
</dbReference>
<evidence type="ECO:0000313" key="10">
    <source>
        <dbReference type="EMBL" id="SFV01431.1"/>
    </source>
</evidence>
<dbReference type="Gene3D" id="1.25.40.880">
    <property type="entry name" value="Alkyl sulfatase, dimerisation domain"/>
    <property type="match status" value="1"/>
</dbReference>
<evidence type="ECO:0000256" key="6">
    <source>
        <dbReference type="ARBA" id="ARBA00066568"/>
    </source>
</evidence>
<dbReference type="FunFam" id="3.60.15.30:FF:000001">
    <property type="entry name" value="Alkyl/aryl-sulfatase BDS1"/>
    <property type="match status" value="1"/>
</dbReference>
<dbReference type="PANTHER" id="PTHR43223:SF1">
    <property type="entry name" value="ALKYL_ARYL-SULFATASE BDS1"/>
    <property type="match status" value="1"/>
</dbReference>
<keyword evidence="2" id="KW-0479">Metal-binding</keyword>
<name>A0A1I7KVF1_9BURK</name>
<dbReference type="Gene3D" id="3.30.1050.10">
    <property type="entry name" value="SCP2 sterol-binding domain"/>
    <property type="match status" value="1"/>
</dbReference>
<evidence type="ECO:0000256" key="2">
    <source>
        <dbReference type="ARBA" id="ARBA00022723"/>
    </source>
</evidence>
<dbReference type="Proteomes" id="UP000183656">
    <property type="component" value="Unassembled WGS sequence"/>
</dbReference>
<evidence type="ECO:0000256" key="5">
    <source>
        <dbReference type="ARBA" id="ARBA00033751"/>
    </source>
</evidence>
<dbReference type="EC" id="3.1.6.21" evidence="6"/>
<keyword evidence="11" id="KW-1185">Reference proteome</keyword>
<dbReference type="GO" id="GO:0018741">
    <property type="term" value="F:linear primary-alkylsulfatase activity"/>
    <property type="evidence" value="ECO:0007669"/>
    <property type="project" value="UniProtKB-EC"/>
</dbReference>
<evidence type="ECO:0000256" key="3">
    <source>
        <dbReference type="ARBA" id="ARBA00022801"/>
    </source>
</evidence>
<dbReference type="SUPFAM" id="SSF56281">
    <property type="entry name" value="Metallo-hydrolase/oxidoreductase"/>
    <property type="match status" value="1"/>
</dbReference>
<gene>
    <name evidence="10" type="ORF">SAMN04489707_10784</name>
</gene>
<evidence type="ECO:0000256" key="4">
    <source>
        <dbReference type="ARBA" id="ARBA00022833"/>
    </source>
</evidence>
<evidence type="ECO:0000313" key="11">
    <source>
        <dbReference type="Proteomes" id="UP000183656"/>
    </source>
</evidence>
<dbReference type="STRING" id="343013.SAMN04489707_10784"/>
<dbReference type="AlphaFoldDB" id="A0A1I7KVF1"/>
<dbReference type="Pfam" id="PF00753">
    <property type="entry name" value="Lactamase_B"/>
    <property type="match status" value="1"/>
</dbReference>
<dbReference type="InterPro" id="IPR052195">
    <property type="entry name" value="Bact_Alkyl/Aryl-Sulfatase"/>
</dbReference>
<dbReference type="InterPro" id="IPR029228">
    <property type="entry name" value="Alkyl_sulf_dimr"/>
</dbReference>
<dbReference type="InterPro" id="IPR036527">
    <property type="entry name" value="SCP2_sterol-bd_dom_sf"/>
</dbReference>
<dbReference type="PROSITE" id="PS51257">
    <property type="entry name" value="PROKAR_LIPOPROTEIN"/>
    <property type="match status" value="1"/>
</dbReference>
<dbReference type="EMBL" id="FPBX01000078">
    <property type="protein sequence ID" value="SFV01431.1"/>
    <property type="molecule type" value="Genomic_DNA"/>
</dbReference>
<comment type="similarity">
    <text evidence="5">Belongs to the metallo-beta-lactamase superfamily. Type III sulfatase family.</text>
</comment>
<protein>
    <recommendedName>
        <fullName evidence="7">Linear primary-alkylsulfatase</fullName>
        <ecNumber evidence="6">3.1.6.21</ecNumber>
    </recommendedName>
    <alternativeName>
        <fullName evidence="8">Type III linear primary-alkylsulfatase</fullName>
    </alternativeName>
</protein>
<dbReference type="InterPro" id="IPR001279">
    <property type="entry name" value="Metallo-B-lactamas"/>
</dbReference>
<dbReference type="GO" id="GO:0046983">
    <property type="term" value="F:protein dimerization activity"/>
    <property type="evidence" value="ECO:0007669"/>
    <property type="project" value="InterPro"/>
</dbReference>
<comment type="cofactor">
    <cofactor evidence="1">
        <name>Zn(2+)</name>
        <dbReference type="ChEBI" id="CHEBI:29105"/>
    </cofactor>
</comment>
<dbReference type="InterPro" id="IPR036866">
    <property type="entry name" value="RibonucZ/Hydroxyglut_hydro"/>
</dbReference>
<dbReference type="InterPro" id="IPR038536">
    <property type="entry name" value="Alkyl/aryl-sulf_dimr_sf"/>
</dbReference>
<dbReference type="SMART" id="SM00849">
    <property type="entry name" value="Lactamase_B"/>
    <property type="match status" value="1"/>
</dbReference>
<proteinExistence type="inferred from homology"/>
<feature type="domain" description="Metallo-beta-lactamase" evidence="9">
    <location>
        <begin position="130"/>
        <end position="351"/>
    </location>
</feature>
<dbReference type="GO" id="GO:0018909">
    <property type="term" value="P:dodecyl sulfate metabolic process"/>
    <property type="evidence" value="ECO:0007669"/>
    <property type="project" value="InterPro"/>
</dbReference>
<dbReference type="PANTHER" id="PTHR43223">
    <property type="entry name" value="ALKYL/ARYL-SULFATASE"/>
    <property type="match status" value="1"/>
</dbReference>
<evidence type="ECO:0000256" key="8">
    <source>
        <dbReference type="ARBA" id="ARBA00075789"/>
    </source>
</evidence>
<reference evidence="10 11" key="1">
    <citation type="submission" date="2016-10" db="EMBL/GenBank/DDBJ databases">
        <authorList>
            <person name="de Groot N.N."/>
        </authorList>
    </citation>
    <scope>NUCLEOTIDE SEQUENCE [LARGE SCALE GENOMIC DNA]</scope>
    <source>
        <strain evidence="10 11">R-24608</strain>
    </source>
</reference>
<evidence type="ECO:0000256" key="1">
    <source>
        <dbReference type="ARBA" id="ARBA00001947"/>
    </source>
</evidence>
<dbReference type="InterPro" id="IPR044097">
    <property type="entry name" value="Bds1/SdsA1_MBL-fold"/>
</dbReference>
<dbReference type="GO" id="GO:0046872">
    <property type="term" value="F:metal ion binding"/>
    <property type="evidence" value="ECO:0007669"/>
    <property type="project" value="UniProtKB-KW"/>
</dbReference>
<dbReference type="CDD" id="cd07710">
    <property type="entry name" value="arylsulfatase_Sdsa1-like_MBL-fold"/>
    <property type="match status" value="1"/>
</dbReference>
<dbReference type="Gene3D" id="3.60.15.30">
    <property type="entry name" value="Metallo-beta-lactamase domain"/>
    <property type="match status" value="1"/>
</dbReference>
<dbReference type="FunFam" id="1.25.40.880:FF:000001">
    <property type="entry name" value="SDS hydrolase SdsA1"/>
    <property type="match status" value="1"/>
</dbReference>
<accession>A0A1I7KVF1</accession>
<dbReference type="Pfam" id="PF14863">
    <property type="entry name" value="Alkyl_sulf_dimr"/>
    <property type="match status" value="1"/>
</dbReference>
<evidence type="ECO:0000256" key="7">
    <source>
        <dbReference type="ARBA" id="ARBA00068034"/>
    </source>
</evidence>
<dbReference type="InterPro" id="IPR029229">
    <property type="entry name" value="Alkyl_sulf_C"/>
</dbReference>
<dbReference type="Pfam" id="PF14864">
    <property type="entry name" value="Alkyl_sulf_C"/>
    <property type="match status" value="1"/>
</dbReference>
<keyword evidence="4" id="KW-0862">Zinc</keyword>